<evidence type="ECO:0000256" key="1">
    <source>
        <dbReference type="SAM" id="Phobius"/>
    </source>
</evidence>
<evidence type="ECO:0000313" key="4">
    <source>
        <dbReference type="Proteomes" id="UP000249910"/>
    </source>
</evidence>
<sequence>MFFISFIPLIAIFIDRVVLGAHWPSDLIITYMVGVVWIMFLISFIKRTQN</sequence>
<keyword evidence="1" id="KW-1133">Transmembrane helix</keyword>
<keyword evidence="1" id="KW-0472">Membrane</keyword>
<proteinExistence type="predicted"/>
<dbReference type="InterPro" id="IPR000326">
    <property type="entry name" value="PAP2/HPO"/>
</dbReference>
<evidence type="ECO:0000313" key="3">
    <source>
        <dbReference type="EMBL" id="ASG69055.1"/>
    </source>
</evidence>
<dbReference type="Pfam" id="PF01569">
    <property type="entry name" value="PAP2"/>
    <property type="match status" value="1"/>
</dbReference>
<protein>
    <recommendedName>
        <fullName evidence="2">Phosphatidic acid phosphatase type 2/haloperoxidase domain-containing protein</fullName>
    </recommendedName>
</protein>
<dbReference type="RefSeq" id="WP_088773495.1">
    <property type="nucleotide sequence ID" value="NZ_CP022132.1"/>
</dbReference>
<keyword evidence="1" id="KW-0812">Transmembrane</keyword>
<feature type="transmembrane region" description="Helical" evidence="1">
    <location>
        <begin position="30"/>
        <end position="45"/>
    </location>
</feature>
<dbReference type="SUPFAM" id="SSF48317">
    <property type="entry name" value="Acid phosphatase/Vanadium-dependent haloperoxidase"/>
    <property type="match status" value="1"/>
</dbReference>
<dbReference type="Proteomes" id="UP000249910">
    <property type="component" value="Chromosome"/>
</dbReference>
<gene>
    <name evidence="3" type="ORF">CDV26_09755</name>
</gene>
<evidence type="ECO:0000259" key="2">
    <source>
        <dbReference type="Pfam" id="PF01569"/>
    </source>
</evidence>
<name>A0ABM6M274_9GAMM</name>
<accession>A0ABM6M274</accession>
<dbReference type="Gene3D" id="1.20.144.10">
    <property type="entry name" value="Phosphatidic acid phosphatase type 2/haloperoxidase"/>
    <property type="match status" value="1"/>
</dbReference>
<reference evidence="3 4" key="1">
    <citation type="submission" date="2017-06" db="EMBL/GenBank/DDBJ databases">
        <title>Complete genome of Francisella halioticida.</title>
        <authorList>
            <person name="Sjodin A."/>
        </authorList>
    </citation>
    <scope>NUCLEOTIDE SEQUENCE [LARGE SCALE GENOMIC DNA]</scope>
    <source>
        <strain evidence="3 4">DSM 23729</strain>
    </source>
</reference>
<dbReference type="EMBL" id="CP022132">
    <property type="protein sequence ID" value="ASG69055.1"/>
    <property type="molecule type" value="Genomic_DNA"/>
</dbReference>
<keyword evidence="4" id="KW-1185">Reference proteome</keyword>
<feature type="domain" description="Phosphatidic acid phosphatase type 2/haloperoxidase" evidence="2">
    <location>
        <begin position="2"/>
        <end position="47"/>
    </location>
</feature>
<dbReference type="InterPro" id="IPR036938">
    <property type="entry name" value="PAP2/HPO_sf"/>
</dbReference>
<organism evidence="3 4">
    <name type="scientific">Francisella halioticida</name>
    <dbReference type="NCBI Taxonomy" id="549298"/>
    <lineage>
        <taxon>Bacteria</taxon>
        <taxon>Pseudomonadati</taxon>
        <taxon>Pseudomonadota</taxon>
        <taxon>Gammaproteobacteria</taxon>
        <taxon>Thiotrichales</taxon>
        <taxon>Francisellaceae</taxon>
        <taxon>Francisella</taxon>
    </lineage>
</organism>